<sequence>MTHPISRDKCDWTRQKLVVANGHRTYLKYRNASFNIFKESRQSDVSAPTNEPYMKCKQPVIHALVSNSSETLANQVSPDPFPSPPVTSTVLTNSLETYDRPALKSDIVTIHKPSHGLKCIRCFQKARHWFRFSFIVIPHHPTPCPSSKQFTITNSPHISSTHNTPHVASSWSTNTYASKFTPVGYVRRGVLRTWHEQWVSTPAQNKLWSIRDGVSRWPSSIRKYRREEVIVTRLRVGHTSLTHGFLLRGDPPPICPEPHVPPAVSKAFLGVNSSTPQPFIKYQTMALLEAGDTTIIQDRKSCRVRAFKRAGPYHPRAFQRAEAYSPRTFKRARAYSPRAFNRARAYCPSVVKRASAYRPRALKRARARHPRAVKRARAYRPRAVKRARAQHPRAVKRARKRRQDCSHFSRDNVIPDIPTVMLQFSTNLRQSLNRGNEHEYEYREWHKSPPNRVSRFVEVRMSNVPAEASKKEDIVHKTVPQNEFLRIPFQLYKC</sequence>
<proteinExistence type="predicted"/>
<dbReference type="EMBL" id="OD002615">
    <property type="protein sequence ID" value="CAD7405643.1"/>
    <property type="molecule type" value="Genomic_DNA"/>
</dbReference>
<feature type="compositionally biased region" description="Basic residues" evidence="1">
    <location>
        <begin position="361"/>
        <end position="402"/>
    </location>
</feature>
<accession>A0A7R9D302</accession>
<name>A0A7R9D302_TIMPO</name>
<reference evidence="2" key="1">
    <citation type="submission" date="2020-11" db="EMBL/GenBank/DDBJ databases">
        <authorList>
            <person name="Tran Van P."/>
        </authorList>
    </citation>
    <scope>NUCLEOTIDE SEQUENCE</scope>
</reference>
<evidence type="ECO:0000313" key="2">
    <source>
        <dbReference type="EMBL" id="CAD7405643.1"/>
    </source>
</evidence>
<evidence type="ECO:0000256" key="1">
    <source>
        <dbReference type="SAM" id="MobiDB-lite"/>
    </source>
</evidence>
<organism evidence="2">
    <name type="scientific">Timema poppense</name>
    <name type="common">Walking stick</name>
    <dbReference type="NCBI Taxonomy" id="170557"/>
    <lineage>
        <taxon>Eukaryota</taxon>
        <taxon>Metazoa</taxon>
        <taxon>Ecdysozoa</taxon>
        <taxon>Arthropoda</taxon>
        <taxon>Hexapoda</taxon>
        <taxon>Insecta</taxon>
        <taxon>Pterygota</taxon>
        <taxon>Neoptera</taxon>
        <taxon>Polyneoptera</taxon>
        <taxon>Phasmatodea</taxon>
        <taxon>Timematodea</taxon>
        <taxon>Timematoidea</taxon>
        <taxon>Timematidae</taxon>
        <taxon>Timema</taxon>
    </lineage>
</organism>
<gene>
    <name evidence="2" type="ORF">TPSB3V08_LOCUS5091</name>
</gene>
<protein>
    <submittedName>
        <fullName evidence="2">Uncharacterized protein</fullName>
    </submittedName>
</protein>
<feature type="region of interest" description="Disordered" evidence="1">
    <location>
        <begin position="361"/>
        <end position="405"/>
    </location>
</feature>
<dbReference type="AlphaFoldDB" id="A0A7R9D302"/>